<evidence type="ECO:0000256" key="2">
    <source>
        <dbReference type="ARBA" id="ARBA00022475"/>
    </source>
</evidence>
<feature type="transmembrane region" description="Helical" evidence="9">
    <location>
        <begin position="488"/>
        <end position="511"/>
    </location>
</feature>
<keyword evidence="7 9" id="KW-0406">Ion transport</keyword>
<feature type="transmembrane region" description="Helical" evidence="9">
    <location>
        <begin position="281"/>
        <end position="301"/>
    </location>
</feature>
<name>A0A212JZ70_9PROT</name>
<keyword evidence="3 9" id="KW-0633">Potassium transport</keyword>
<accession>A0A212JZ70</accession>
<dbReference type="GO" id="GO:0016787">
    <property type="term" value="F:hydrolase activity"/>
    <property type="evidence" value="ECO:0007669"/>
    <property type="project" value="UniProtKB-KW"/>
</dbReference>
<evidence type="ECO:0000256" key="6">
    <source>
        <dbReference type="ARBA" id="ARBA00022989"/>
    </source>
</evidence>
<organism evidence="10">
    <name type="scientific">uncultured Alphaproteobacteria bacterium</name>
    <dbReference type="NCBI Taxonomy" id="91750"/>
    <lineage>
        <taxon>Bacteria</taxon>
        <taxon>Pseudomonadati</taxon>
        <taxon>Pseudomonadota</taxon>
        <taxon>Alphaproteobacteria</taxon>
        <taxon>environmental samples</taxon>
    </lineage>
</organism>
<dbReference type="PANTHER" id="PTHR30607:SF2">
    <property type="entry name" value="POTASSIUM-TRANSPORTING ATPASE POTASSIUM-BINDING SUBUNIT"/>
    <property type="match status" value="1"/>
</dbReference>
<evidence type="ECO:0000313" key="10">
    <source>
        <dbReference type="EMBL" id="SBW04737.1"/>
    </source>
</evidence>
<evidence type="ECO:0000256" key="8">
    <source>
        <dbReference type="ARBA" id="ARBA00023136"/>
    </source>
</evidence>
<sequence>MDATGILQILVYLALIAALTPVVGGYLARIFDGRAQWLARVERPVYRLCGVSPEREQHWSAYALSLLAFNLAGALQLYGLLRLQTWLPLNPEGMAAASPRLAFNTSVSFVTNTNWQAYGGETALGYFVQMTGMTVQNFASAATGIAVAAALIRGFSRRSAKTVGHFVVDVTRVTLYLLLPACFAGALLLVWLGVPQNFDSYTVATTLEGARQTIAQGPVASQMFIKHLGTNGGGFFNANAAHPFETPSALVNLIHMLAIFAIGAGLTNAFGRMVGDVRQGWAILGAMALLFVAGVFALWAADAAANPAFAGLGVDQAASPWQPGGNMEGKEVRFGIAASALFAAVTTAASCGAVVAMHDSLMPLAGMVPLVNILLGEVVVGGVGAGLCGMLMFAVVAVFVAGLMVGRTPEYLGKKIEAREIKLAVLAILVLPVGVLGFGALGMAFGAGAIQDPGPHGLSELLYAYASATGNNGSAFAGFGADTTLHDTLLGLAMGLGRYAAIVPVLALAGAAAAKPRVPDSAGTFPTSGGLFVGLLAAVVLVVGGLTFFPVLALGPLAEQFALAAAVLY</sequence>
<dbReference type="Pfam" id="PF03814">
    <property type="entry name" value="KdpA"/>
    <property type="match status" value="1"/>
</dbReference>
<feature type="transmembrane region" description="Helical" evidence="9">
    <location>
        <begin position="364"/>
        <end position="383"/>
    </location>
</feature>
<dbReference type="EMBL" id="FLUO01000001">
    <property type="protein sequence ID" value="SBW04737.1"/>
    <property type="molecule type" value="Genomic_DNA"/>
</dbReference>
<comment type="subcellular location">
    <subcellularLocation>
        <location evidence="9">Cell membrane</location>
        <topology evidence="9">Multi-pass membrane protein</topology>
    </subcellularLocation>
</comment>
<comment type="similarity">
    <text evidence="9">Belongs to the KdpA family.</text>
</comment>
<gene>
    <name evidence="9 10" type="primary">kdpA</name>
    <name evidence="10" type="ORF">KL86APRO_11891</name>
</gene>
<reference evidence="10" key="1">
    <citation type="submission" date="2016-04" db="EMBL/GenBank/DDBJ databases">
        <authorList>
            <person name="Evans L.H."/>
            <person name="Alamgir A."/>
            <person name="Owens N."/>
            <person name="Weber N.D."/>
            <person name="Virtaneva K."/>
            <person name="Barbian K."/>
            <person name="Babar A."/>
            <person name="Rosenke K."/>
        </authorList>
    </citation>
    <scope>NUCLEOTIDE SEQUENCE</scope>
    <source>
        <strain evidence="10">86</strain>
    </source>
</reference>
<keyword evidence="10" id="KW-0378">Hydrolase</keyword>
<feature type="transmembrane region" description="Helical" evidence="9">
    <location>
        <begin position="6"/>
        <end position="28"/>
    </location>
</feature>
<feature type="transmembrane region" description="Helical" evidence="9">
    <location>
        <begin position="134"/>
        <end position="152"/>
    </location>
</feature>
<comment type="function">
    <text evidence="9">Part of the high-affinity ATP-driven potassium transport (or Kdp) system, which catalyzes the hydrolysis of ATP coupled with the electrogenic transport of potassium into the cytoplasm. This subunit binds the extracellular potassium ions and delivers the ions to the membrane domain of KdpB through an intramembrane tunnel.</text>
</comment>
<dbReference type="HAMAP" id="MF_00275">
    <property type="entry name" value="KdpA"/>
    <property type="match status" value="1"/>
</dbReference>
<feature type="transmembrane region" description="Helical" evidence="9">
    <location>
        <begin position="531"/>
        <end position="554"/>
    </location>
</feature>
<keyword evidence="2 9" id="KW-1003">Cell membrane</keyword>
<feature type="transmembrane region" description="Helical" evidence="9">
    <location>
        <begin position="426"/>
        <end position="450"/>
    </location>
</feature>
<protein>
    <recommendedName>
        <fullName evidence="9">Potassium-transporting ATPase potassium-binding subunit</fullName>
    </recommendedName>
    <alternativeName>
        <fullName evidence="9">ATP phosphohydrolase [potassium-transporting] A chain</fullName>
    </alternativeName>
    <alternativeName>
        <fullName evidence="9">Potassium-binding and translocating subunit A</fullName>
    </alternativeName>
    <alternativeName>
        <fullName evidence="9">Potassium-translocating ATPase A chain</fullName>
    </alternativeName>
</protein>
<dbReference type="AlphaFoldDB" id="A0A212JZ70"/>
<dbReference type="GO" id="GO:0008556">
    <property type="term" value="F:P-type potassium transmembrane transporter activity"/>
    <property type="evidence" value="ECO:0007669"/>
    <property type="project" value="InterPro"/>
</dbReference>
<evidence type="ECO:0000256" key="3">
    <source>
        <dbReference type="ARBA" id="ARBA00022538"/>
    </source>
</evidence>
<keyword evidence="4 9" id="KW-0812">Transmembrane</keyword>
<keyword evidence="1 9" id="KW-0813">Transport</keyword>
<dbReference type="GO" id="GO:0030955">
    <property type="term" value="F:potassium ion binding"/>
    <property type="evidence" value="ECO:0007669"/>
    <property type="project" value="UniProtKB-UniRule"/>
</dbReference>
<evidence type="ECO:0000256" key="9">
    <source>
        <dbReference type="HAMAP-Rule" id="MF_00275"/>
    </source>
</evidence>
<evidence type="ECO:0000256" key="7">
    <source>
        <dbReference type="ARBA" id="ARBA00023065"/>
    </source>
</evidence>
<dbReference type="GO" id="GO:0005886">
    <property type="term" value="C:plasma membrane"/>
    <property type="evidence" value="ECO:0007669"/>
    <property type="project" value="UniProtKB-SubCell"/>
</dbReference>
<keyword evidence="6 9" id="KW-1133">Transmembrane helix</keyword>
<evidence type="ECO:0000256" key="5">
    <source>
        <dbReference type="ARBA" id="ARBA00022958"/>
    </source>
</evidence>
<feature type="transmembrane region" description="Helical" evidence="9">
    <location>
        <begin position="334"/>
        <end position="357"/>
    </location>
</feature>
<feature type="transmembrane region" description="Helical" evidence="9">
    <location>
        <begin position="173"/>
        <end position="194"/>
    </location>
</feature>
<dbReference type="InterPro" id="IPR004623">
    <property type="entry name" value="KdpA"/>
</dbReference>
<keyword evidence="5 9" id="KW-0630">Potassium</keyword>
<evidence type="ECO:0000256" key="4">
    <source>
        <dbReference type="ARBA" id="ARBA00022692"/>
    </source>
</evidence>
<keyword evidence="8 9" id="KW-0472">Membrane</keyword>
<comment type="subunit">
    <text evidence="9">The system is composed of three essential subunits: KdpA, KdpB and KdpC.</text>
</comment>
<feature type="transmembrane region" description="Helical" evidence="9">
    <location>
        <begin position="389"/>
        <end position="406"/>
    </location>
</feature>
<dbReference type="PIRSF" id="PIRSF001294">
    <property type="entry name" value="K_ATPaseA"/>
    <property type="match status" value="1"/>
</dbReference>
<feature type="transmembrane region" description="Helical" evidence="9">
    <location>
        <begin position="249"/>
        <end position="269"/>
    </location>
</feature>
<evidence type="ECO:0000256" key="1">
    <source>
        <dbReference type="ARBA" id="ARBA00022448"/>
    </source>
</evidence>
<feature type="transmembrane region" description="Helical" evidence="9">
    <location>
        <begin position="61"/>
        <end position="81"/>
    </location>
</feature>
<proteinExistence type="inferred from homology"/>
<dbReference type="PANTHER" id="PTHR30607">
    <property type="entry name" value="POTASSIUM-TRANSPORTING ATPASE A CHAIN"/>
    <property type="match status" value="1"/>
</dbReference>
<dbReference type="NCBIfam" id="TIGR00680">
    <property type="entry name" value="kdpA"/>
    <property type="match status" value="1"/>
</dbReference>